<dbReference type="GeneID" id="20814808"/>
<organism evidence="1">
    <name type="scientific">Aphanomyces astaci</name>
    <name type="common">Crayfish plague agent</name>
    <dbReference type="NCBI Taxonomy" id="112090"/>
    <lineage>
        <taxon>Eukaryota</taxon>
        <taxon>Sar</taxon>
        <taxon>Stramenopiles</taxon>
        <taxon>Oomycota</taxon>
        <taxon>Saprolegniomycetes</taxon>
        <taxon>Saprolegniales</taxon>
        <taxon>Verrucalvaceae</taxon>
        <taxon>Aphanomyces</taxon>
    </lineage>
</organism>
<dbReference type="EMBL" id="KI913156">
    <property type="protein sequence ID" value="ETV72005.1"/>
    <property type="molecule type" value="Genomic_DNA"/>
</dbReference>
<protein>
    <submittedName>
        <fullName evidence="1">Uncharacterized protein</fullName>
    </submittedName>
</protein>
<accession>W4FWV6</accession>
<dbReference type="RefSeq" id="XP_009838448.1">
    <property type="nucleotide sequence ID" value="XM_009840146.1"/>
</dbReference>
<name>W4FWV6_APHAT</name>
<reference evidence="1" key="1">
    <citation type="submission" date="2013-12" db="EMBL/GenBank/DDBJ databases">
        <title>The Genome Sequence of Aphanomyces astaci APO3.</title>
        <authorList>
            <consortium name="The Broad Institute Genomics Platform"/>
            <person name="Russ C."/>
            <person name="Tyler B."/>
            <person name="van West P."/>
            <person name="Dieguez-Uribeondo J."/>
            <person name="Young S.K."/>
            <person name="Zeng Q."/>
            <person name="Gargeya S."/>
            <person name="Fitzgerald M."/>
            <person name="Abouelleil A."/>
            <person name="Alvarado L."/>
            <person name="Chapman S.B."/>
            <person name="Gainer-Dewar J."/>
            <person name="Goldberg J."/>
            <person name="Griggs A."/>
            <person name="Gujja S."/>
            <person name="Hansen M."/>
            <person name="Howarth C."/>
            <person name="Imamovic A."/>
            <person name="Ireland A."/>
            <person name="Larimer J."/>
            <person name="McCowan C."/>
            <person name="Murphy C."/>
            <person name="Pearson M."/>
            <person name="Poon T.W."/>
            <person name="Priest M."/>
            <person name="Roberts A."/>
            <person name="Saif S."/>
            <person name="Shea T."/>
            <person name="Sykes S."/>
            <person name="Wortman J."/>
            <person name="Nusbaum C."/>
            <person name="Birren B."/>
        </authorList>
    </citation>
    <scope>NUCLEOTIDE SEQUENCE [LARGE SCALE GENOMIC DNA]</scope>
    <source>
        <strain evidence="1">APO3</strain>
    </source>
</reference>
<dbReference type="VEuPathDB" id="FungiDB:H257_12812"/>
<evidence type="ECO:0000313" key="1">
    <source>
        <dbReference type="EMBL" id="ETV72005.1"/>
    </source>
</evidence>
<sequence length="135" mass="15249">MLPRGNVNVDWFNALELNFVRRQLNDIVEYSHEIPVGISLQSMRCGVCFYRVFESPEGRFDLRDLIARCWWGDAKTCCEYLVTWTLSNAIDHRLLLEKRCLVPCGVQGSNLGGQLTADVVVVAVVKCLCVESVVP</sequence>
<gene>
    <name evidence="1" type="ORF">H257_12812</name>
</gene>
<dbReference type="AlphaFoldDB" id="W4FWV6"/>
<proteinExistence type="predicted"/>